<feature type="transmembrane region" description="Helical" evidence="1">
    <location>
        <begin position="72"/>
        <end position="94"/>
    </location>
</feature>
<comment type="caution">
    <text evidence="2">The sequence shown here is derived from an EMBL/GenBank/DDBJ whole genome shotgun (WGS) entry which is preliminary data.</text>
</comment>
<name>A0A916V0V7_9BURK</name>
<dbReference type="EMBL" id="BMED01000008">
    <property type="protein sequence ID" value="GGD00204.1"/>
    <property type="molecule type" value="Genomic_DNA"/>
</dbReference>
<dbReference type="Proteomes" id="UP000637423">
    <property type="component" value="Unassembled WGS sequence"/>
</dbReference>
<keyword evidence="1" id="KW-0812">Transmembrane</keyword>
<keyword evidence="3" id="KW-1185">Reference proteome</keyword>
<proteinExistence type="predicted"/>
<dbReference type="AlphaFoldDB" id="A0A916V0V7"/>
<evidence type="ECO:0000256" key="1">
    <source>
        <dbReference type="SAM" id="Phobius"/>
    </source>
</evidence>
<organism evidence="2 3">
    <name type="scientific">Undibacterium terreum</name>
    <dbReference type="NCBI Taxonomy" id="1224302"/>
    <lineage>
        <taxon>Bacteria</taxon>
        <taxon>Pseudomonadati</taxon>
        <taxon>Pseudomonadota</taxon>
        <taxon>Betaproteobacteria</taxon>
        <taxon>Burkholderiales</taxon>
        <taxon>Oxalobacteraceae</taxon>
        <taxon>Undibacterium</taxon>
    </lineage>
</organism>
<gene>
    <name evidence="2" type="ORF">GCM10011396_54650</name>
</gene>
<keyword evidence="1" id="KW-1133">Transmembrane helix</keyword>
<evidence type="ECO:0000313" key="2">
    <source>
        <dbReference type="EMBL" id="GGD00204.1"/>
    </source>
</evidence>
<keyword evidence="1" id="KW-0472">Membrane</keyword>
<evidence type="ECO:0000313" key="3">
    <source>
        <dbReference type="Proteomes" id="UP000637423"/>
    </source>
</evidence>
<feature type="transmembrane region" description="Helical" evidence="1">
    <location>
        <begin position="31"/>
        <end position="52"/>
    </location>
</feature>
<reference evidence="2" key="2">
    <citation type="submission" date="2020-09" db="EMBL/GenBank/DDBJ databases">
        <authorList>
            <person name="Sun Q."/>
            <person name="Zhou Y."/>
        </authorList>
    </citation>
    <scope>NUCLEOTIDE SEQUENCE</scope>
    <source>
        <strain evidence="2">CGMCC 1.10998</strain>
    </source>
</reference>
<accession>A0A916V0V7</accession>
<sequence>MHGVNDYLLYSLMQSEYANLKTMTNKQIMKVAVMHIGFAIISVGLMFIVLGINEGGVDGSGESTGVKFNLKIGSTGVALFASGALMSGAAGLLINEYKTVSIPTYAGGATQGDIRDMALIYSQCKDENKGGDVSDCFITLFEAKYAEEIKK</sequence>
<reference evidence="2" key="1">
    <citation type="journal article" date="2014" name="Int. J. Syst. Evol. Microbiol.">
        <title>Complete genome sequence of Corynebacterium casei LMG S-19264T (=DSM 44701T), isolated from a smear-ripened cheese.</title>
        <authorList>
            <consortium name="US DOE Joint Genome Institute (JGI-PGF)"/>
            <person name="Walter F."/>
            <person name="Albersmeier A."/>
            <person name="Kalinowski J."/>
            <person name="Ruckert C."/>
        </authorList>
    </citation>
    <scope>NUCLEOTIDE SEQUENCE</scope>
    <source>
        <strain evidence="2">CGMCC 1.10998</strain>
    </source>
</reference>
<protein>
    <submittedName>
        <fullName evidence="2">Uncharacterized protein</fullName>
    </submittedName>
</protein>